<feature type="compositionally biased region" description="Low complexity" evidence="1">
    <location>
        <begin position="104"/>
        <end position="115"/>
    </location>
</feature>
<name>A0A835Y999_9CHLO</name>
<proteinExistence type="predicted"/>
<evidence type="ECO:0000313" key="3">
    <source>
        <dbReference type="Proteomes" id="UP000612055"/>
    </source>
</evidence>
<feature type="compositionally biased region" description="Low complexity" evidence="1">
    <location>
        <begin position="131"/>
        <end position="153"/>
    </location>
</feature>
<dbReference type="OrthoDB" id="550279at2759"/>
<accession>A0A835Y999</accession>
<organism evidence="2 3">
    <name type="scientific">Edaphochlamys debaryana</name>
    <dbReference type="NCBI Taxonomy" id="47281"/>
    <lineage>
        <taxon>Eukaryota</taxon>
        <taxon>Viridiplantae</taxon>
        <taxon>Chlorophyta</taxon>
        <taxon>core chlorophytes</taxon>
        <taxon>Chlorophyceae</taxon>
        <taxon>CS clade</taxon>
        <taxon>Chlamydomonadales</taxon>
        <taxon>Chlamydomonadales incertae sedis</taxon>
        <taxon>Edaphochlamys</taxon>
    </lineage>
</organism>
<feature type="compositionally biased region" description="Gly residues" evidence="1">
    <location>
        <begin position="27"/>
        <end position="37"/>
    </location>
</feature>
<feature type="region of interest" description="Disordered" evidence="1">
    <location>
        <begin position="92"/>
        <end position="177"/>
    </location>
</feature>
<evidence type="ECO:0000256" key="1">
    <source>
        <dbReference type="SAM" id="MobiDB-lite"/>
    </source>
</evidence>
<sequence>MFNRIKNFFWGSNDDEQEQGQGDQGTSFGGYAKGQGPGWARAAAAAVEQRTEPVLREASASGAMTGGVQGLGWYAASQVQDHHGDFANEFLHEDQAGTAGTGRPGAAASAHAAAAGGSGRTGGGGSGGGRAAAAANSARERAAAAAMARAARASGKEGAEQLPAAPGSRPGPPLPLAVKAVEGGRVVLGSP</sequence>
<feature type="region of interest" description="Disordered" evidence="1">
    <location>
        <begin position="9"/>
        <end position="45"/>
    </location>
</feature>
<comment type="caution">
    <text evidence="2">The sequence shown here is derived from an EMBL/GenBank/DDBJ whole genome shotgun (WGS) entry which is preliminary data.</text>
</comment>
<dbReference type="Proteomes" id="UP000612055">
    <property type="component" value="Unassembled WGS sequence"/>
</dbReference>
<dbReference type="EMBL" id="JAEHOE010000014">
    <property type="protein sequence ID" value="KAG2497347.1"/>
    <property type="molecule type" value="Genomic_DNA"/>
</dbReference>
<gene>
    <name evidence="2" type="ORF">HYH03_004508</name>
</gene>
<reference evidence="2" key="1">
    <citation type="journal article" date="2020" name="bioRxiv">
        <title>Comparative genomics of Chlamydomonas.</title>
        <authorList>
            <person name="Craig R.J."/>
            <person name="Hasan A.R."/>
            <person name="Ness R.W."/>
            <person name="Keightley P.D."/>
        </authorList>
    </citation>
    <scope>NUCLEOTIDE SEQUENCE</scope>
    <source>
        <strain evidence="2">CCAP 11/70</strain>
    </source>
</reference>
<evidence type="ECO:0000313" key="2">
    <source>
        <dbReference type="EMBL" id="KAG2497347.1"/>
    </source>
</evidence>
<keyword evidence="3" id="KW-1185">Reference proteome</keyword>
<feature type="compositionally biased region" description="Gly residues" evidence="1">
    <location>
        <begin position="116"/>
        <end position="130"/>
    </location>
</feature>
<protein>
    <submittedName>
        <fullName evidence="2">Uncharacterized protein</fullName>
    </submittedName>
</protein>
<dbReference type="AlphaFoldDB" id="A0A835Y999"/>